<dbReference type="EMBL" id="CAJOBP010052368">
    <property type="protein sequence ID" value="CAF4818079.1"/>
    <property type="molecule type" value="Genomic_DNA"/>
</dbReference>
<comment type="caution">
    <text evidence="2">The sequence shown here is derived from an EMBL/GenBank/DDBJ whole genome shotgun (WGS) entry which is preliminary data.</text>
</comment>
<proteinExistence type="predicted"/>
<feature type="non-terminal residue" evidence="2">
    <location>
        <position position="1"/>
    </location>
</feature>
<gene>
    <name evidence="2" type="ORF">UJA718_LOCUS42033</name>
</gene>
<name>A0A821QA07_9BILA</name>
<accession>A0A821QA07</accession>
<evidence type="ECO:0000256" key="1">
    <source>
        <dbReference type="SAM" id="MobiDB-lite"/>
    </source>
</evidence>
<evidence type="ECO:0000313" key="2">
    <source>
        <dbReference type="EMBL" id="CAF4818079.1"/>
    </source>
</evidence>
<keyword evidence="3" id="KW-1185">Reference proteome</keyword>
<sequence>TEMNTVLDQSIEQRLNESEPATITTTTPK</sequence>
<feature type="region of interest" description="Disordered" evidence="1">
    <location>
        <begin position="1"/>
        <end position="29"/>
    </location>
</feature>
<evidence type="ECO:0000313" key="3">
    <source>
        <dbReference type="Proteomes" id="UP000663873"/>
    </source>
</evidence>
<dbReference type="Proteomes" id="UP000663873">
    <property type="component" value="Unassembled WGS sequence"/>
</dbReference>
<reference evidence="2" key="1">
    <citation type="submission" date="2021-02" db="EMBL/GenBank/DDBJ databases">
        <authorList>
            <person name="Nowell W R."/>
        </authorList>
    </citation>
    <scope>NUCLEOTIDE SEQUENCE</scope>
</reference>
<organism evidence="2 3">
    <name type="scientific">Rotaria socialis</name>
    <dbReference type="NCBI Taxonomy" id="392032"/>
    <lineage>
        <taxon>Eukaryota</taxon>
        <taxon>Metazoa</taxon>
        <taxon>Spiralia</taxon>
        <taxon>Gnathifera</taxon>
        <taxon>Rotifera</taxon>
        <taxon>Eurotatoria</taxon>
        <taxon>Bdelloidea</taxon>
        <taxon>Philodinida</taxon>
        <taxon>Philodinidae</taxon>
        <taxon>Rotaria</taxon>
    </lineage>
</organism>
<dbReference type="AlphaFoldDB" id="A0A821QA07"/>
<protein>
    <submittedName>
        <fullName evidence="2">Uncharacterized protein</fullName>
    </submittedName>
</protein>